<dbReference type="InterPro" id="IPR000531">
    <property type="entry name" value="Beta-barrel_TonB"/>
</dbReference>
<dbReference type="Pfam" id="PF00593">
    <property type="entry name" value="TonB_dep_Rec_b-barrel"/>
    <property type="match status" value="1"/>
</dbReference>
<evidence type="ECO:0000256" key="7">
    <source>
        <dbReference type="ARBA" id="ARBA00023136"/>
    </source>
</evidence>
<evidence type="ECO:0000256" key="4">
    <source>
        <dbReference type="ARBA" id="ARBA00022692"/>
    </source>
</evidence>
<dbReference type="EMBL" id="CP012673">
    <property type="protein sequence ID" value="AUX47644.1"/>
    <property type="molecule type" value="Genomic_DNA"/>
</dbReference>
<evidence type="ECO:0000256" key="5">
    <source>
        <dbReference type="ARBA" id="ARBA00022729"/>
    </source>
</evidence>
<evidence type="ECO:0000256" key="8">
    <source>
        <dbReference type="ARBA" id="ARBA00023170"/>
    </source>
</evidence>
<evidence type="ECO:0000256" key="11">
    <source>
        <dbReference type="RuleBase" id="RU003357"/>
    </source>
</evidence>
<dbReference type="InterPro" id="IPR037066">
    <property type="entry name" value="Plug_dom_sf"/>
</dbReference>
<dbReference type="Pfam" id="PF07715">
    <property type="entry name" value="Plug"/>
    <property type="match status" value="1"/>
</dbReference>
<gene>
    <name evidence="14" type="ORF">SOCE26_091660</name>
</gene>
<evidence type="ECO:0000259" key="12">
    <source>
        <dbReference type="Pfam" id="PF00593"/>
    </source>
</evidence>
<dbReference type="PANTHER" id="PTHR30069:SF29">
    <property type="entry name" value="HEMOGLOBIN AND HEMOGLOBIN-HAPTOGLOBIN-BINDING PROTEIN 1-RELATED"/>
    <property type="match status" value="1"/>
</dbReference>
<keyword evidence="5" id="KW-0732">Signal</keyword>
<keyword evidence="9 10" id="KW-0998">Cell outer membrane</keyword>
<feature type="domain" description="TonB-dependent receptor-like beta-barrel" evidence="12">
    <location>
        <begin position="296"/>
        <end position="701"/>
    </location>
</feature>
<keyword evidence="6 11" id="KW-0798">TonB box</keyword>
<reference evidence="14 15" key="1">
    <citation type="submission" date="2015-09" db="EMBL/GenBank/DDBJ databases">
        <title>Sorangium comparison.</title>
        <authorList>
            <person name="Zaburannyi N."/>
            <person name="Bunk B."/>
            <person name="Overmann J."/>
            <person name="Mueller R."/>
        </authorList>
    </citation>
    <scope>NUCLEOTIDE SEQUENCE [LARGE SCALE GENOMIC DNA]</scope>
    <source>
        <strain evidence="14 15">So ce26</strain>
    </source>
</reference>
<dbReference type="GO" id="GO:0009279">
    <property type="term" value="C:cell outer membrane"/>
    <property type="evidence" value="ECO:0007669"/>
    <property type="project" value="UniProtKB-SubCell"/>
</dbReference>
<evidence type="ECO:0000313" key="15">
    <source>
        <dbReference type="Proteomes" id="UP000238348"/>
    </source>
</evidence>
<dbReference type="Gene3D" id="2.40.170.20">
    <property type="entry name" value="TonB-dependent receptor, beta-barrel domain"/>
    <property type="match status" value="1"/>
</dbReference>
<evidence type="ECO:0000313" key="14">
    <source>
        <dbReference type="EMBL" id="AUX47644.1"/>
    </source>
</evidence>
<dbReference type="RefSeq" id="WP_104985628.1">
    <property type="nucleotide sequence ID" value="NZ_CP012673.1"/>
</dbReference>
<sequence>MQSHFEKHLRNRATVTAGLLWLMAPRAAHPQSAVPAGDFDEAALNQLSLTNLLDIREVTTASGGKAESQDLSSANVFVYTREDIKRHGWSSLAEVLAHVPGLYVIDDLVTPTISVRGTTGGLKSATRIVKVMINGIDVSFRPDMTAFLGPEYIPIDAVEQVDIARGALSAVYGTNAFIATINVITREPTEGGHGAAGLGYSTSGASGLDRWATVTYGSEHLSVLMSASDSNLDRSGLAVQQTFPKQDPTSVQYKDFFGTRSRGDLARPASFYANLRLSREELGELTVQGGVQHHDAYGEFQSFSALTHNSKYVIDNYWASARGERKWSNKFSTWTSLGWSQGAPAADDLQYLSGSQQYAYHRNFSYHAFDGRLGLAFDPVKWLSTALGFDAAIERHRVPFYTQIYRQPAAGHSPGYEEPLLPDGTAEFQHITSMAVHGQVAIQNLKIAPDLVVLGDLRLDKSNLYPAAMSWRTAVGYRLLEDVTVRVVGGRAFQAPSALLLFANPGFGTTGNIIGNRSAVGQLPLLPQVVQSCEFILNFRAFEAIEISSSVFYQQLERSIDFATNGLGFIAKNGPTRNFAGTELAMRLARGRYHGEVGLAYQKQFKSDEADPTKDLAAPPLFPNVWGMSSFGLDIPEAYLQMTATARWVGERGPTEQNLRLNDGKPYTLPAYMRIDLMVSSHGFKPISLGETRVSLEIRNLTGARYSEPGPVGMDLPTLGRTFTMQLAQEL</sequence>
<evidence type="ECO:0000256" key="6">
    <source>
        <dbReference type="ARBA" id="ARBA00023077"/>
    </source>
</evidence>
<comment type="subcellular location">
    <subcellularLocation>
        <location evidence="1 10">Cell outer membrane</location>
        <topology evidence="1 10">Multi-pass membrane protein</topology>
    </subcellularLocation>
</comment>
<dbReference type="SUPFAM" id="SSF56935">
    <property type="entry name" value="Porins"/>
    <property type="match status" value="1"/>
</dbReference>
<evidence type="ECO:0000256" key="2">
    <source>
        <dbReference type="ARBA" id="ARBA00022448"/>
    </source>
</evidence>
<dbReference type="InterPro" id="IPR036942">
    <property type="entry name" value="Beta-barrel_TonB_sf"/>
</dbReference>
<dbReference type="OrthoDB" id="9800913at2"/>
<dbReference type="GO" id="GO:0015344">
    <property type="term" value="F:siderophore uptake transmembrane transporter activity"/>
    <property type="evidence" value="ECO:0007669"/>
    <property type="project" value="TreeGrafter"/>
</dbReference>
<evidence type="ECO:0000259" key="13">
    <source>
        <dbReference type="Pfam" id="PF07715"/>
    </source>
</evidence>
<organism evidence="14 15">
    <name type="scientific">Sorangium cellulosum</name>
    <name type="common">Polyangium cellulosum</name>
    <dbReference type="NCBI Taxonomy" id="56"/>
    <lineage>
        <taxon>Bacteria</taxon>
        <taxon>Pseudomonadati</taxon>
        <taxon>Myxococcota</taxon>
        <taxon>Polyangia</taxon>
        <taxon>Polyangiales</taxon>
        <taxon>Polyangiaceae</taxon>
        <taxon>Sorangium</taxon>
    </lineage>
</organism>
<keyword evidence="7 10" id="KW-0472">Membrane</keyword>
<keyword evidence="4 10" id="KW-0812">Transmembrane</keyword>
<keyword evidence="8" id="KW-0675">Receptor</keyword>
<dbReference type="PROSITE" id="PS52016">
    <property type="entry name" value="TONB_DEPENDENT_REC_3"/>
    <property type="match status" value="1"/>
</dbReference>
<evidence type="ECO:0008006" key="16">
    <source>
        <dbReference type="Google" id="ProtNLM"/>
    </source>
</evidence>
<dbReference type="AlphaFoldDB" id="A0A2L0F7R7"/>
<dbReference type="Proteomes" id="UP000238348">
    <property type="component" value="Chromosome"/>
</dbReference>
<name>A0A2L0F7R7_SORCE</name>
<keyword evidence="2 10" id="KW-0813">Transport</keyword>
<dbReference type="PANTHER" id="PTHR30069">
    <property type="entry name" value="TONB-DEPENDENT OUTER MEMBRANE RECEPTOR"/>
    <property type="match status" value="1"/>
</dbReference>
<dbReference type="InterPro" id="IPR012910">
    <property type="entry name" value="Plug_dom"/>
</dbReference>
<evidence type="ECO:0000256" key="9">
    <source>
        <dbReference type="ARBA" id="ARBA00023237"/>
    </source>
</evidence>
<comment type="similarity">
    <text evidence="10 11">Belongs to the TonB-dependent receptor family.</text>
</comment>
<protein>
    <recommendedName>
        <fullName evidence="16">TonB-dependent receptor</fullName>
    </recommendedName>
</protein>
<dbReference type="Gene3D" id="2.170.130.10">
    <property type="entry name" value="TonB-dependent receptor, plug domain"/>
    <property type="match status" value="1"/>
</dbReference>
<evidence type="ECO:0000256" key="1">
    <source>
        <dbReference type="ARBA" id="ARBA00004571"/>
    </source>
</evidence>
<accession>A0A2L0F7R7</accession>
<dbReference type="GO" id="GO:0044718">
    <property type="term" value="P:siderophore transmembrane transport"/>
    <property type="evidence" value="ECO:0007669"/>
    <property type="project" value="TreeGrafter"/>
</dbReference>
<feature type="domain" description="TonB-dependent receptor plug" evidence="13">
    <location>
        <begin position="73"/>
        <end position="177"/>
    </location>
</feature>
<dbReference type="InterPro" id="IPR039426">
    <property type="entry name" value="TonB-dep_rcpt-like"/>
</dbReference>
<evidence type="ECO:0000256" key="10">
    <source>
        <dbReference type="PROSITE-ProRule" id="PRU01360"/>
    </source>
</evidence>
<evidence type="ECO:0000256" key="3">
    <source>
        <dbReference type="ARBA" id="ARBA00022452"/>
    </source>
</evidence>
<proteinExistence type="inferred from homology"/>
<keyword evidence="3 10" id="KW-1134">Transmembrane beta strand</keyword>